<protein>
    <submittedName>
        <fullName evidence="5">Uncharacterized protein LOC100374885</fullName>
    </submittedName>
</protein>
<evidence type="ECO:0000313" key="5">
    <source>
        <dbReference type="RefSeq" id="XP_002737842.1"/>
    </source>
</evidence>
<keyword evidence="1" id="KW-0175">Coiled coil</keyword>
<sequence length="339" mass="37202">MFPEDKRSDFGKRGRIENVFRCVLGVSMICLLFCMVFIPYLVFKNGQLEDRLEEMQKTLDGLKLDMSTLQTDVNERSRKDDTREHHLSKRDVTCDLSWLAEHSSILRGPPGPQGPPGNNGIPGIPGTPGIGCPNSSNDNDIDDRPASDDGTSTNVNGTAGSVYVRWGRSTCEDTAELVYEGVIGGAYFSHIGSGSNYQCLPLNPIYDDVVSGTDKWRALMYGTEYQVNSFSPLSAVFNHDAVCAVCRVRSRGTVLMVPARNECPSTEWTREYYGYLMSSYYDHASNKDFICVDRNPEGRDGSSANADGASLYPVEGRCGSLPCGPYVNGNELTCAVCTI</sequence>
<reference evidence="5" key="1">
    <citation type="submission" date="2025-08" db="UniProtKB">
        <authorList>
            <consortium name="RefSeq"/>
        </authorList>
    </citation>
    <scope>IDENTIFICATION</scope>
    <source>
        <tissue evidence="5">Testes</tissue>
    </source>
</reference>
<dbReference type="Proteomes" id="UP000694865">
    <property type="component" value="Unplaced"/>
</dbReference>
<evidence type="ECO:0000256" key="2">
    <source>
        <dbReference type="SAM" id="MobiDB-lite"/>
    </source>
</evidence>
<evidence type="ECO:0000256" key="1">
    <source>
        <dbReference type="SAM" id="Coils"/>
    </source>
</evidence>
<organism evidence="4 5">
    <name type="scientific">Saccoglossus kowalevskii</name>
    <name type="common">Acorn worm</name>
    <dbReference type="NCBI Taxonomy" id="10224"/>
    <lineage>
        <taxon>Eukaryota</taxon>
        <taxon>Metazoa</taxon>
        <taxon>Hemichordata</taxon>
        <taxon>Enteropneusta</taxon>
        <taxon>Harrimaniidae</taxon>
        <taxon>Saccoglossus</taxon>
    </lineage>
</organism>
<feature type="transmembrane region" description="Helical" evidence="3">
    <location>
        <begin position="20"/>
        <end position="43"/>
    </location>
</feature>
<dbReference type="PANTHER" id="PTHR24024:SF18">
    <property type="entry name" value="SHORT-CHAIN COLLAGEN C4-LIKE"/>
    <property type="match status" value="1"/>
</dbReference>
<keyword evidence="3" id="KW-0472">Membrane</keyword>
<keyword evidence="4" id="KW-1185">Reference proteome</keyword>
<feature type="region of interest" description="Disordered" evidence="2">
    <location>
        <begin position="105"/>
        <end position="155"/>
    </location>
</feature>
<dbReference type="RefSeq" id="XP_002737842.1">
    <property type="nucleotide sequence ID" value="XM_002737796.2"/>
</dbReference>
<dbReference type="PANTHER" id="PTHR24024">
    <property type="entry name" value="PULMONARY SURFACTANT-ASSOCIATED PROTEIN A"/>
    <property type="match status" value="1"/>
</dbReference>
<evidence type="ECO:0000313" key="4">
    <source>
        <dbReference type="Proteomes" id="UP000694865"/>
    </source>
</evidence>
<keyword evidence="3" id="KW-1133">Transmembrane helix</keyword>
<name>A0ABM0GUU7_SACKO</name>
<dbReference type="InterPro" id="IPR051077">
    <property type="entry name" value="Ca-dependent_lectin"/>
</dbReference>
<accession>A0ABM0GUU7</accession>
<gene>
    <name evidence="5" type="primary">LOC100374885</name>
</gene>
<keyword evidence="3" id="KW-0812">Transmembrane</keyword>
<feature type="coiled-coil region" evidence="1">
    <location>
        <begin position="45"/>
        <end position="72"/>
    </location>
</feature>
<dbReference type="GeneID" id="100374885"/>
<proteinExistence type="predicted"/>
<evidence type="ECO:0000256" key="3">
    <source>
        <dbReference type="SAM" id="Phobius"/>
    </source>
</evidence>